<dbReference type="InterPro" id="IPR036237">
    <property type="entry name" value="Xyl_isomerase-like_sf"/>
</dbReference>
<evidence type="ECO:0000256" key="9">
    <source>
        <dbReference type="ARBA" id="ARBA00023211"/>
    </source>
</evidence>
<accession>A0ABD5QDV6</accession>
<dbReference type="Proteomes" id="UP001595925">
    <property type="component" value="Unassembled WGS sequence"/>
</dbReference>
<sequence>MADTHTPDGDRDREAEAGADVRVGVRTRSLSPPRLRYIRQLGATDVFVDHADVDEEPDEFNDREASVTLEVGRDAIPSVAELVEAREHVEAAGLTLTGIQSLPYSLYGDVMFDREGKEDVIEQIATLIRNLGEAGIPILGYQWNPRGVVPMRTTPVEIRGGATGTAFDYDELEAPDELAPGIDREYTEEEFWENYQYFLEQVLPVAEEAGVDLALHPVDPPVLESMCGIPRLCRSVENFEKAMELVPSDNHGLKLCLGCFSQMGEDVEEVLRTFGARDEIVFIHFRDVEGEVPRFHETFVDEGNFDTPDVVRTLHEIGYEGAVIPDHVPLMEGDDDWRHRGRGFTVGYLRGVIDTVRSERR</sequence>
<keyword evidence="8" id="KW-0408">Iron</keyword>
<feature type="compositionally biased region" description="Basic and acidic residues" evidence="11">
    <location>
        <begin position="1"/>
        <end position="16"/>
    </location>
</feature>
<protein>
    <recommendedName>
        <fullName evidence="7">mannonate dehydratase</fullName>
        <ecNumber evidence="7">4.2.1.8</ecNumber>
    </recommendedName>
</protein>
<evidence type="ECO:0000256" key="5">
    <source>
        <dbReference type="ARBA" id="ARBA00004892"/>
    </source>
</evidence>
<evidence type="ECO:0000313" key="13">
    <source>
        <dbReference type="Proteomes" id="UP001595925"/>
    </source>
</evidence>
<dbReference type="AlphaFoldDB" id="A0ABD5QDV6"/>
<evidence type="ECO:0000256" key="3">
    <source>
        <dbReference type="ARBA" id="ARBA00001954"/>
    </source>
</evidence>
<dbReference type="Pfam" id="PF03786">
    <property type="entry name" value="UxuA"/>
    <property type="match status" value="2"/>
</dbReference>
<comment type="catalytic activity">
    <reaction evidence="1">
        <text>D-mannonate = 2-dehydro-3-deoxy-D-gluconate + H2O</text>
        <dbReference type="Rhea" id="RHEA:20097"/>
        <dbReference type="ChEBI" id="CHEBI:15377"/>
        <dbReference type="ChEBI" id="CHEBI:17767"/>
        <dbReference type="ChEBI" id="CHEBI:57990"/>
        <dbReference type="EC" id="4.2.1.8"/>
    </reaction>
</comment>
<dbReference type="EC" id="4.2.1.8" evidence="7"/>
<dbReference type="SUPFAM" id="SSF51658">
    <property type="entry name" value="Xylose isomerase-like"/>
    <property type="match status" value="1"/>
</dbReference>
<evidence type="ECO:0000256" key="7">
    <source>
        <dbReference type="ARBA" id="ARBA00012927"/>
    </source>
</evidence>
<keyword evidence="13" id="KW-1185">Reference proteome</keyword>
<comment type="function">
    <text evidence="4">Catalyzes the dehydration of D-mannonate.</text>
</comment>
<comment type="caution">
    <text evidence="12">The sequence shown here is derived from an EMBL/GenBank/DDBJ whole genome shotgun (WGS) entry which is preliminary data.</text>
</comment>
<comment type="similarity">
    <text evidence="6">Belongs to the mannonate dehydratase family.</text>
</comment>
<evidence type="ECO:0000256" key="4">
    <source>
        <dbReference type="ARBA" id="ARBA00002713"/>
    </source>
</evidence>
<evidence type="ECO:0000313" key="12">
    <source>
        <dbReference type="EMBL" id="MFC4987794.1"/>
    </source>
</evidence>
<name>A0ABD5QDV6_9EURY</name>
<dbReference type="Gene3D" id="3.20.20.150">
    <property type="entry name" value="Divalent-metal-dependent TIM barrel enzymes"/>
    <property type="match status" value="1"/>
</dbReference>
<proteinExistence type="inferred from homology"/>
<evidence type="ECO:0000256" key="1">
    <source>
        <dbReference type="ARBA" id="ARBA00001794"/>
    </source>
</evidence>
<organism evidence="12 13">
    <name type="scientific">Saliphagus infecundisoli</name>
    <dbReference type="NCBI Taxonomy" id="1849069"/>
    <lineage>
        <taxon>Archaea</taxon>
        <taxon>Methanobacteriati</taxon>
        <taxon>Methanobacteriota</taxon>
        <taxon>Stenosarchaea group</taxon>
        <taxon>Halobacteria</taxon>
        <taxon>Halobacteriales</taxon>
        <taxon>Natrialbaceae</taxon>
        <taxon>Saliphagus</taxon>
    </lineage>
</organism>
<evidence type="ECO:0000256" key="6">
    <source>
        <dbReference type="ARBA" id="ARBA00007389"/>
    </source>
</evidence>
<evidence type="ECO:0000256" key="10">
    <source>
        <dbReference type="ARBA" id="ARBA00023239"/>
    </source>
</evidence>
<dbReference type="RefSeq" id="WP_224828340.1">
    <property type="nucleotide sequence ID" value="NZ_JAIVEF010000005.1"/>
</dbReference>
<dbReference type="InterPro" id="IPR004628">
    <property type="entry name" value="Man_deHydtase"/>
</dbReference>
<evidence type="ECO:0000256" key="8">
    <source>
        <dbReference type="ARBA" id="ARBA00023004"/>
    </source>
</evidence>
<dbReference type="PANTHER" id="PTHR30387">
    <property type="entry name" value="MANNONATE DEHYDRATASE"/>
    <property type="match status" value="1"/>
</dbReference>
<comment type="cofactor">
    <cofactor evidence="3">
        <name>Fe(2+)</name>
        <dbReference type="ChEBI" id="CHEBI:29033"/>
    </cofactor>
</comment>
<reference evidence="12 13" key="1">
    <citation type="journal article" date="2019" name="Int. J. Syst. Evol. Microbiol.">
        <title>The Global Catalogue of Microorganisms (GCM) 10K type strain sequencing project: providing services to taxonomists for standard genome sequencing and annotation.</title>
        <authorList>
            <consortium name="The Broad Institute Genomics Platform"/>
            <consortium name="The Broad Institute Genome Sequencing Center for Infectious Disease"/>
            <person name="Wu L."/>
            <person name="Ma J."/>
        </authorList>
    </citation>
    <scope>NUCLEOTIDE SEQUENCE [LARGE SCALE GENOMIC DNA]</scope>
    <source>
        <strain evidence="12 13">CGMCC 1.15824</strain>
    </source>
</reference>
<keyword evidence="9" id="KW-0464">Manganese</keyword>
<dbReference type="GO" id="GO:0008927">
    <property type="term" value="F:mannonate dehydratase activity"/>
    <property type="evidence" value="ECO:0007669"/>
    <property type="project" value="UniProtKB-EC"/>
</dbReference>
<gene>
    <name evidence="12" type="ORF">ACFPFO_08455</name>
</gene>
<keyword evidence="10 12" id="KW-0456">Lyase</keyword>
<dbReference type="PANTHER" id="PTHR30387:SF2">
    <property type="entry name" value="MANNONATE DEHYDRATASE"/>
    <property type="match status" value="1"/>
</dbReference>
<comment type="pathway">
    <text evidence="5">Carbohydrate metabolism; pentose and glucuronate interconversion.</text>
</comment>
<feature type="region of interest" description="Disordered" evidence="11">
    <location>
        <begin position="1"/>
        <end position="22"/>
    </location>
</feature>
<comment type="cofactor">
    <cofactor evidence="2">
        <name>Mn(2+)</name>
        <dbReference type="ChEBI" id="CHEBI:29035"/>
    </cofactor>
</comment>
<dbReference type="EMBL" id="JBHSJG010000032">
    <property type="protein sequence ID" value="MFC4987794.1"/>
    <property type="molecule type" value="Genomic_DNA"/>
</dbReference>
<evidence type="ECO:0000256" key="2">
    <source>
        <dbReference type="ARBA" id="ARBA00001936"/>
    </source>
</evidence>
<evidence type="ECO:0000256" key="11">
    <source>
        <dbReference type="SAM" id="MobiDB-lite"/>
    </source>
</evidence>